<gene>
    <name evidence="1" type="ORF">DESPIG_02632</name>
</gene>
<protein>
    <submittedName>
        <fullName evidence="1">Uncharacterized protein</fullName>
    </submittedName>
</protein>
<reference evidence="1 2" key="2">
    <citation type="submission" date="2008-10" db="EMBL/GenBank/DDBJ databases">
        <authorList>
            <person name="Fulton L."/>
            <person name="Clifton S."/>
            <person name="Fulton B."/>
            <person name="Xu J."/>
            <person name="Minx P."/>
            <person name="Pepin K.H."/>
            <person name="Johnson M."/>
            <person name="Bhonagiri V."/>
            <person name="Nash W.E."/>
            <person name="Mardis E.R."/>
            <person name="Wilson R.K."/>
        </authorList>
    </citation>
    <scope>NUCLEOTIDE SEQUENCE [LARGE SCALE GENOMIC DNA]</scope>
    <source>
        <strain evidence="1 2">ATCC 29098</strain>
    </source>
</reference>
<evidence type="ECO:0000313" key="2">
    <source>
        <dbReference type="Proteomes" id="UP000003676"/>
    </source>
</evidence>
<dbReference type="Proteomes" id="UP000003676">
    <property type="component" value="Unassembled WGS sequence"/>
</dbReference>
<proteinExistence type="predicted"/>
<dbReference type="HOGENOM" id="CLU_3198994_0_0_7"/>
<name>B6WX07_9BACT</name>
<comment type="caution">
    <text evidence="1">The sequence shown here is derived from an EMBL/GenBank/DDBJ whole genome shotgun (WGS) entry which is preliminary data.</text>
</comment>
<reference evidence="1 2" key="1">
    <citation type="submission" date="2008-10" db="EMBL/GenBank/DDBJ databases">
        <title>Draft genome sequence of Desulvovibrio piger (ATCC 29098).</title>
        <authorList>
            <person name="Sudarsanam P."/>
            <person name="Ley R."/>
            <person name="Guruge J."/>
            <person name="Turnbaugh P.J."/>
            <person name="Mahowald M."/>
            <person name="Liep D."/>
            <person name="Gordon J."/>
        </authorList>
    </citation>
    <scope>NUCLEOTIDE SEQUENCE [LARGE SCALE GENOMIC DNA]</scope>
    <source>
        <strain evidence="1 2">ATCC 29098</strain>
    </source>
</reference>
<accession>B6WX07</accession>
<dbReference type="EMBL" id="ABXU01000076">
    <property type="protein sequence ID" value="EEB32452.1"/>
    <property type="molecule type" value="Genomic_DNA"/>
</dbReference>
<dbReference type="AlphaFoldDB" id="B6WX07"/>
<evidence type="ECO:0000313" key="1">
    <source>
        <dbReference type="EMBL" id="EEB32452.1"/>
    </source>
</evidence>
<sequence length="45" mass="4566">MASDDVQVAGAVYLPGPSTGDAGISSLPLRFPWPLRHAGMGCVPA</sequence>
<organism evidence="1 2">
    <name type="scientific">Desulfovibrio piger ATCC 29098</name>
    <dbReference type="NCBI Taxonomy" id="411464"/>
    <lineage>
        <taxon>Bacteria</taxon>
        <taxon>Pseudomonadati</taxon>
        <taxon>Thermodesulfobacteriota</taxon>
        <taxon>Desulfovibrionia</taxon>
        <taxon>Desulfovibrionales</taxon>
        <taxon>Desulfovibrionaceae</taxon>
        <taxon>Desulfovibrio</taxon>
    </lineage>
</organism>